<dbReference type="EMBL" id="CP136894">
    <property type="protein sequence ID" value="WOL08378.1"/>
    <property type="molecule type" value="Genomic_DNA"/>
</dbReference>
<proteinExistence type="predicted"/>
<reference evidence="2 3" key="1">
    <citation type="submission" date="2023-10" db="EMBL/GenBank/DDBJ databases">
        <title>Chromosome-scale genome assembly provides insights into flower coloration mechanisms of Canna indica.</title>
        <authorList>
            <person name="Li C."/>
        </authorList>
    </citation>
    <scope>NUCLEOTIDE SEQUENCE [LARGE SCALE GENOMIC DNA]</scope>
    <source>
        <tissue evidence="2">Flower</tissue>
    </source>
</reference>
<dbReference type="AlphaFoldDB" id="A0AAQ3KK55"/>
<accession>A0AAQ3KK55</accession>
<organism evidence="2 3">
    <name type="scientific">Canna indica</name>
    <name type="common">Indian-shot</name>
    <dbReference type="NCBI Taxonomy" id="4628"/>
    <lineage>
        <taxon>Eukaryota</taxon>
        <taxon>Viridiplantae</taxon>
        <taxon>Streptophyta</taxon>
        <taxon>Embryophyta</taxon>
        <taxon>Tracheophyta</taxon>
        <taxon>Spermatophyta</taxon>
        <taxon>Magnoliopsida</taxon>
        <taxon>Liliopsida</taxon>
        <taxon>Zingiberales</taxon>
        <taxon>Cannaceae</taxon>
        <taxon>Canna</taxon>
    </lineage>
</organism>
<feature type="compositionally biased region" description="Polar residues" evidence="1">
    <location>
        <begin position="69"/>
        <end position="84"/>
    </location>
</feature>
<feature type="compositionally biased region" description="Low complexity" evidence="1">
    <location>
        <begin position="39"/>
        <end position="50"/>
    </location>
</feature>
<keyword evidence="3" id="KW-1185">Reference proteome</keyword>
<evidence type="ECO:0000313" key="3">
    <source>
        <dbReference type="Proteomes" id="UP001327560"/>
    </source>
</evidence>
<feature type="compositionally biased region" description="Basic and acidic residues" evidence="1">
    <location>
        <begin position="18"/>
        <end position="33"/>
    </location>
</feature>
<evidence type="ECO:0000313" key="2">
    <source>
        <dbReference type="EMBL" id="WOL08378.1"/>
    </source>
</evidence>
<sequence>MLPFGAHSRFFSSLKQVEDRLASEERASTDSKTRLIQTPPSSSDHLLSSPIFLDFPQPDAERTNPPPLQDSSGPPLNFLSSSSCPVEEQEHAADQEDQKPPPPSEPDVASENGEATDDIEQMMSLLGLTANEDFSGEWSSCNCSGGGFFSKVAGIRGPKCGKERKRLDGWIAYYYKEKKEPARLAHLLLAKALCSSGDNNDEEDGDGLGDVEFPLTVEEFLDDDPPDGE</sequence>
<evidence type="ECO:0000256" key="1">
    <source>
        <dbReference type="SAM" id="MobiDB-lite"/>
    </source>
</evidence>
<feature type="compositionally biased region" description="Basic and acidic residues" evidence="1">
    <location>
        <begin position="88"/>
        <end position="99"/>
    </location>
</feature>
<name>A0AAQ3KK55_9LILI</name>
<protein>
    <submittedName>
        <fullName evidence="2">Uncharacterized protein</fullName>
    </submittedName>
</protein>
<dbReference type="Proteomes" id="UP001327560">
    <property type="component" value="Chromosome 5"/>
</dbReference>
<gene>
    <name evidence="2" type="ORF">Cni_G17131</name>
</gene>
<feature type="region of interest" description="Disordered" evidence="1">
    <location>
        <begin position="18"/>
        <end position="112"/>
    </location>
</feature>